<feature type="chain" id="PRO_5012714854" description="Outer membrane protein beta-barrel domain-containing protein" evidence="1">
    <location>
        <begin position="20"/>
        <end position="286"/>
    </location>
</feature>
<sequence>MRKHLLLIVAICSINLSFSQIYFSSSIGQTIGSAEVKFGEIVTPSQSENSYGSYGEGTNFQLRAGYFFNETFGVDFGIAYLHGADQTITKVSLSNQEINAIARARAFGLSPSLVYKFSNKIYGRFGALIKAGGKTEAVVYNKTSFSDSEASAQGLPSGSYSVTEYTEDYHGVLPLGFVGAFGYKLDFNKNFGLFIEAEYLGISVKRKDSEISEFNTNIMLPDGTVAVSSLYSLENLPTGYVIKSDYVDELPHNNTDPSKKLAQRVPYSSFGINFGITCTFEQKVSK</sequence>
<reference evidence="3" key="1">
    <citation type="submission" date="2017-06" db="EMBL/GenBank/DDBJ databases">
        <authorList>
            <person name="Varghese N."/>
            <person name="Submissions S."/>
        </authorList>
    </citation>
    <scope>NUCLEOTIDE SEQUENCE [LARGE SCALE GENOMIC DNA]</scope>
    <source>
        <strain evidence="3">DSM 27993</strain>
    </source>
</reference>
<evidence type="ECO:0000313" key="2">
    <source>
        <dbReference type="EMBL" id="SNR55019.1"/>
    </source>
</evidence>
<gene>
    <name evidence="2" type="ORF">SAMN04488111_1669</name>
</gene>
<dbReference type="EMBL" id="FZNX01000002">
    <property type="protein sequence ID" value="SNR55019.1"/>
    <property type="molecule type" value="Genomic_DNA"/>
</dbReference>
<dbReference type="Gene3D" id="2.40.160.20">
    <property type="match status" value="1"/>
</dbReference>
<dbReference type="SUPFAM" id="SSF56925">
    <property type="entry name" value="OMPA-like"/>
    <property type="match status" value="1"/>
</dbReference>
<dbReference type="RefSeq" id="WP_089377973.1">
    <property type="nucleotide sequence ID" value="NZ_FZNX01000002.1"/>
</dbReference>
<keyword evidence="3" id="KW-1185">Reference proteome</keyword>
<dbReference type="AlphaFoldDB" id="A0A238XAW4"/>
<protein>
    <recommendedName>
        <fullName evidence="4">Outer membrane protein beta-barrel domain-containing protein</fullName>
    </recommendedName>
</protein>
<feature type="signal peptide" evidence="1">
    <location>
        <begin position="1"/>
        <end position="19"/>
    </location>
</feature>
<evidence type="ECO:0000313" key="3">
    <source>
        <dbReference type="Proteomes" id="UP000198412"/>
    </source>
</evidence>
<organism evidence="2 3">
    <name type="scientific">Lutibacter flavus</name>
    <dbReference type="NCBI Taxonomy" id="691689"/>
    <lineage>
        <taxon>Bacteria</taxon>
        <taxon>Pseudomonadati</taxon>
        <taxon>Bacteroidota</taxon>
        <taxon>Flavobacteriia</taxon>
        <taxon>Flavobacteriales</taxon>
        <taxon>Flavobacteriaceae</taxon>
        <taxon>Lutibacter</taxon>
    </lineage>
</organism>
<evidence type="ECO:0008006" key="4">
    <source>
        <dbReference type="Google" id="ProtNLM"/>
    </source>
</evidence>
<accession>A0A238XAW4</accession>
<dbReference type="Proteomes" id="UP000198412">
    <property type="component" value="Unassembled WGS sequence"/>
</dbReference>
<keyword evidence="1" id="KW-0732">Signal</keyword>
<name>A0A238XAW4_9FLAO</name>
<dbReference type="OrthoDB" id="1198954at2"/>
<evidence type="ECO:0000256" key="1">
    <source>
        <dbReference type="SAM" id="SignalP"/>
    </source>
</evidence>
<dbReference type="InterPro" id="IPR011250">
    <property type="entry name" value="OMP/PagP_B-barrel"/>
</dbReference>
<proteinExistence type="predicted"/>